<dbReference type="GO" id="GO:0042918">
    <property type="term" value="P:alkanesulfonate transmembrane transport"/>
    <property type="evidence" value="ECO:0007669"/>
    <property type="project" value="TreeGrafter"/>
</dbReference>
<name>A0A087CEA3_9BIFI</name>
<keyword evidence="7" id="KW-1185">Reference proteome</keyword>
<organism evidence="6 7">
    <name type="scientific">Bifidobacterium psychraerophilum</name>
    <dbReference type="NCBI Taxonomy" id="218140"/>
    <lineage>
        <taxon>Bacteria</taxon>
        <taxon>Bacillati</taxon>
        <taxon>Actinomycetota</taxon>
        <taxon>Actinomycetes</taxon>
        <taxon>Bifidobacteriales</taxon>
        <taxon>Bifidobacteriaceae</taxon>
        <taxon>Bifidobacterium</taxon>
    </lineage>
</organism>
<dbReference type="PANTHER" id="PTHR30024">
    <property type="entry name" value="ALIPHATIC SULFONATES-BINDING PROTEIN-RELATED"/>
    <property type="match status" value="1"/>
</dbReference>
<keyword evidence="3 4" id="KW-0732">Signal</keyword>
<evidence type="ECO:0000256" key="4">
    <source>
        <dbReference type="SAM" id="SignalP"/>
    </source>
</evidence>
<dbReference type="AlphaFoldDB" id="A0A087CEA3"/>
<dbReference type="Proteomes" id="UP000029050">
    <property type="component" value="Unassembled WGS sequence"/>
</dbReference>
<evidence type="ECO:0000256" key="2">
    <source>
        <dbReference type="ARBA" id="ARBA00010742"/>
    </source>
</evidence>
<feature type="chain" id="PRO_5039010462" evidence="4">
    <location>
        <begin position="32"/>
        <end position="350"/>
    </location>
</feature>
<evidence type="ECO:0000256" key="1">
    <source>
        <dbReference type="ARBA" id="ARBA00004418"/>
    </source>
</evidence>
<feature type="domain" description="SsuA/THI5-like" evidence="5">
    <location>
        <begin position="53"/>
        <end position="262"/>
    </location>
</feature>
<accession>A0A087CEA3</accession>
<reference evidence="6 7" key="1">
    <citation type="submission" date="2014-03" db="EMBL/GenBank/DDBJ databases">
        <title>Genomics of Bifidobacteria.</title>
        <authorList>
            <person name="Ventura M."/>
            <person name="Milani C."/>
            <person name="Lugli G.A."/>
        </authorList>
    </citation>
    <scope>NUCLEOTIDE SEQUENCE [LARGE SCALE GENOMIC DNA]</scope>
    <source>
        <strain evidence="6 7">LMG 21775</strain>
    </source>
</reference>
<dbReference type="eggNOG" id="COG0715">
    <property type="taxonomic scope" value="Bacteria"/>
</dbReference>
<sequence length="350" mass="36899">MKHHKAISNAVKAISALAAVALLSSCGASNSQTSSQDDTESSEISFLYSPYADYAPFFLAKDKGYFEKAGVNVKLIAKGGSSGETYQQVSTGNVTSGGASWGAGLFNAASQGASLSVIASVSKIPESGKNPSPFVLSTKSGIKEVSQLKGKKIGIPGPGGFGLYSVYLALQQSGISLDDVELVNISPADTPTALANGSVAAAWTIEPIASKVIAEGLATEALDVDYQAGTELGTLVFNSSYADEHADSVEKFTAAYLHAVKELNDGGWDDSSNQKIIAKYTELPVETLKSIGLTVQDPTGAIDWSDVKKQEDFFRERGSLDYDGSADLEKLQKQEILSNAQQQESTIWKD</sequence>
<comment type="caution">
    <text evidence="6">The sequence shown here is derived from an EMBL/GenBank/DDBJ whole genome shotgun (WGS) entry which is preliminary data.</text>
</comment>
<evidence type="ECO:0000313" key="7">
    <source>
        <dbReference type="Proteomes" id="UP000029050"/>
    </source>
</evidence>
<comment type="similarity">
    <text evidence="2">Belongs to the bacterial solute-binding protein SsuA/TauA family.</text>
</comment>
<comment type="subcellular location">
    <subcellularLocation>
        <location evidence="1">Periplasm</location>
    </subcellularLocation>
</comment>
<dbReference type="STRING" id="218140.BPSY_2015"/>
<dbReference type="InterPro" id="IPR015168">
    <property type="entry name" value="SsuA/THI5"/>
</dbReference>
<dbReference type="Gene3D" id="3.40.190.10">
    <property type="entry name" value="Periplasmic binding protein-like II"/>
    <property type="match status" value="2"/>
</dbReference>
<evidence type="ECO:0000259" key="5">
    <source>
        <dbReference type="Pfam" id="PF09084"/>
    </source>
</evidence>
<dbReference type="OrthoDB" id="7374754at2"/>
<proteinExistence type="inferred from homology"/>
<dbReference type="GeneID" id="98299119"/>
<dbReference type="EMBL" id="JGZI01000010">
    <property type="protein sequence ID" value="KFI81603.1"/>
    <property type="molecule type" value="Genomic_DNA"/>
</dbReference>
<dbReference type="PANTHER" id="PTHR30024:SF47">
    <property type="entry name" value="TAURINE-BINDING PERIPLASMIC PROTEIN"/>
    <property type="match status" value="1"/>
</dbReference>
<gene>
    <name evidence="6" type="ORF">BPSY_2015</name>
</gene>
<dbReference type="RefSeq" id="WP_051921918.1">
    <property type="nucleotide sequence ID" value="NZ_JBDOCD010000002.1"/>
</dbReference>
<dbReference type="SUPFAM" id="SSF53850">
    <property type="entry name" value="Periplasmic binding protein-like II"/>
    <property type="match status" value="1"/>
</dbReference>
<evidence type="ECO:0000313" key="6">
    <source>
        <dbReference type="EMBL" id="KFI81603.1"/>
    </source>
</evidence>
<dbReference type="PROSITE" id="PS51257">
    <property type="entry name" value="PROKAR_LIPOPROTEIN"/>
    <property type="match status" value="1"/>
</dbReference>
<evidence type="ECO:0000256" key="3">
    <source>
        <dbReference type="ARBA" id="ARBA00022729"/>
    </source>
</evidence>
<feature type="signal peptide" evidence="4">
    <location>
        <begin position="1"/>
        <end position="31"/>
    </location>
</feature>
<protein>
    <submittedName>
        <fullName evidence="6">ABC transporter substrate-binding protein</fullName>
    </submittedName>
</protein>
<dbReference type="Pfam" id="PF09084">
    <property type="entry name" value="NMT1"/>
    <property type="match status" value="1"/>
</dbReference>
<dbReference type="GO" id="GO:0042597">
    <property type="term" value="C:periplasmic space"/>
    <property type="evidence" value="ECO:0007669"/>
    <property type="project" value="UniProtKB-SubCell"/>
</dbReference>